<evidence type="ECO:0000256" key="2">
    <source>
        <dbReference type="ARBA" id="ARBA00004514"/>
    </source>
</evidence>
<dbReference type="Ensembl" id="ENSPSIT00000004711.1">
    <property type="protein sequence ID" value="ENSPSIP00000004685.1"/>
    <property type="gene ID" value="ENSPSIG00000004388.1"/>
</dbReference>
<dbReference type="Pfam" id="PF14669">
    <property type="entry name" value="Asp_Glu_race_2"/>
    <property type="match status" value="1"/>
</dbReference>
<evidence type="ECO:0000313" key="10">
    <source>
        <dbReference type="Proteomes" id="UP000007267"/>
    </source>
</evidence>
<reference evidence="10" key="1">
    <citation type="submission" date="2011-10" db="EMBL/GenBank/DDBJ databases">
        <authorList>
            <consortium name="Soft-shell Turtle Genome Consortium"/>
        </authorList>
    </citation>
    <scope>NUCLEOTIDE SEQUENCE [LARGE SCALE GENOMIC DNA]</scope>
    <source>
        <strain evidence="10">Daiwa-1</strain>
    </source>
</reference>
<dbReference type="Proteomes" id="UP000007267">
    <property type="component" value="Unassembled WGS sequence"/>
</dbReference>
<evidence type="ECO:0000256" key="5">
    <source>
        <dbReference type="ARBA" id="ARBA00022782"/>
    </source>
</evidence>
<dbReference type="PANTHER" id="PTHR35671">
    <property type="entry name" value="PROTEIN TOPAZ1"/>
    <property type="match status" value="1"/>
</dbReference>
<evidence type="ECO:0000256" key="4">
    <source>
        <dbReference type="ARBA" id="ARBA00022490"/>
    </source>
</evidence>
<reference evidence="9" key="3">
    <citation type="submission" date="2025-08" db="UniProtKB">
        <authorList>
            <consortium name="Ensembl"/>
        </authorList>
    </citation>
    <scope>IDENTIFICATION</scope>
</reference>
<dbReference type="OMA" id="CTMASEY"/>
<evidence type="ECO:0000256" key="7">
    <source>
        <dbReference type="ARBA" id="ARBA00031943"/>
    </source>
</evidence>
<evidence type="ECO:0000256" key="1">
    <source>
        <dbReference type="ARBA" id="ARBA00002132"/>
    </source>
</evidence>
<sequence length="356" mass="40407">ERPGVPFCEFAEAVIKNPQHNEADKDFLGRIGISIIYSYHTIQQWSKGRKVLDKLHELQVHFTNLKGLIGPERLASKCQIVNAAAEIFLKSGSLDGATWVLRESEWIINTPLWPCDRMDVLNRHNLLCSIACEYLTKNLCKQAFEVLQNLPGFQNCCDSLDVSQYSLLFNKLLDACIENKNFGVSSSVTDFMLSKNIPIDFTLIRGLITALGRSSLWLKARTYYKSALSLGCYPPLKGNLYRKLLLIPSYMSEIEMLLAIEIFLVSNASNIQSPGATSQTLQIVLKRSEEQKAQSKEDYQAAVERLIQAAHISNPKLSLKHMTMNVNMEQVYSLEHNSALKWLKENMKWAGKVWLF</sequence>
<dbReference type="GeneTree" id="ENSGT00940000167540"/>
<evidence type="ECO:0000259" key="8">
    <source>
        <dbReference type="Pfam" id="PF14669"/>
    </source>
</evidence>
<proteinExistence type="predicted"/>
<dbReference type="HOGENOM" id="CLU_031852_0_0_1"/>
<dbReference type="GO" id="GO:0005829">
    <property type="term" value="C:cytosol"/>
    <property type="evidence" value="ECO:0007669"/>
    <property type="project" value="UniProtKB-SubCell"/>
</dbReference>
<comment type="subcellular location">
    <subcellularLocation>
        <location evidence="2">Cytoplasm</location>
        <location evidence="2">Cytosol</location>
    </subcellularLocation>
</comment>
<dbReference type="eggNOG" id="ENOG502QPIV">
    <property type="taxonomic scope" value="Eukaryota"/>
</dbReference>
<accession>K7F9H5</accession>
<evidence type="ECO:0000256" key="3">
    <source>
        <dbReference type="ARBA" id="ARBA00016464"/>
    </source>
</evidence>
<dbReference type="Gene3D" id="1.25.40.10">
    <property type="entry name" value="Tetratricopeptide repeat domain"/>
    <property type="match status" value="1"/>
</dbReference>
<keyword evidence="10" id="KW-1185">Reference proteome</keyword>
<dbReference type="InterPro" id="IPR011990">
    <property type="entry name" value="TPR-like_helical_dom_sf"/>
</dbReference>
<protein>
    <recommendedName>
        <fullName evidence="3">Protein TOPAZ1</fullName>
    </recommendedName>
    <alternativeName>
        <fullName evidence="7">Testis- and ovary-specific PAZ domain-containing protein 1</fullName>
    </alternativeName>
</protein>
<keyword evidence="5" id="KW-0221">Differentiation</keyword>
<reference evidence="10" key="2">
    <citation type="journal article" date="2013" name="Nat. Genet.">
        <title>The draft genomes of soft-shell turtle and green sea turtle yield insights into the development and evolution of the turtle-specific body plan.</title>
        <authorList>
            <person name="Wang Z."/>
            <person name="Pascual-Anaya J."/>
            <person name="Zadissa A."/>
            <person name="Li W."/>
            <person name="Niimura Y."/>
            <person name="Huang Z."/>
            <person name="Li C."/>
            <person name="White S."/>
            <person name="Xiong Z."/>
            <person name="Fang D."/>
            <person name="Wang B."/>
            <person name="Ming Y."/>
            <person name="Chen Y."/>
            <person name="Zheng Y."/>
            <person name="Kuraku S."/>
            <person name="Pignatelli M."/>
            <person name="Herrero J."/>
            <person name="Beal K."/>
            <person name="Nozawa M."/>
            <person name="Li Q."/>
            <person name="Wang J."/>
            <person name="Zhang H."/>
            <person name="Yu L."/>
            <person name="Shigenobu S."/>
            <person name="Wang J."/>
            <person name="Liu J."/>
            <person name="Flicek P."/>
            <person name="Searle S."/>
            <person name="Wang J."/>
            <person name="Kuratani S."/>
            <person name="Yin Y."/>
            <person name="Aken B."/>
            <person name="Zhang G."/>
            <person name="Irie N."/>
        </authorList>
    </citation>
    <scope>NUCLEOTIDE SEQUENCE [LARGE SCALE GENOMIC DNA]</scope>
    <source>
        <strain evidence="10">Daiwa-1</strain>
    </source>
</reference>
<keyword evidence="4" id="KW-0963">Cytoplasm</keyword>
<dbReference type="AlphaFoldDB" id="K7F9H5"/>
<evidence type="ECO:0000256" key="6">
    <source>
        <dbReference type="ARBA" id="ARBA00022871"/>
    </source>
</evidence>
<comment type="function">
    <text evidence="1">Important for normal spermatogenesis and male fertility. Specifically required for progression to the post-meiotic stages of spermatocyte development. Seems to be necessary for normal expression levels of a number of testis-expressed gene transcripts, although its role in this process is unclear.</text>
</comment>
<organism evidence="9 10">
    <name type="scientific">Pelodiscus sinensis</name>
    <name type="common">Chinese softshell turtle</name>
    <name type="synonym">Trionyx sinensis</name>
    <dbReference type="NCBI Taxonomy" id="13735"/>
    <lineage>
        <taxon>Eukaryota</taxon>
        <taxon>Metazoa</taxon>
        <taxon>Chordata</taxon>
        <taxon>Craniata</taxon>
        <taxon>Vertebrata</taxon>
        <taxon>Euteleostomi</taxon>
        <taxon>Archelosauria</taxon>
        <taxon>Testudinata</taxon>
        <taxon>Testudines</taxon>
        <taxon>Cryptodira</taxon>
        <taxon>Trionychia</taxon>
        <taxon>Trionychidae</taxon>
        <taxon>Pelodiscus</taxon>
    </lineage>
</organism>
<dbReference type="InterPro" id="IPR029435">
    <property type="entry name" value="TOPAZ1_dom"/>
</dbReference>
<dbReference type="GO" id="GO:0030154">
    <property type="term" value="P:cell differentiation"/>
    <property type="evidence" value="ECO:0007669"/>
    <property type="project" value="UniProtKB-KW"/>
</dbReference>
<reference evidence="9" key="4">
    <citation type="submission" date="2025-09" db="UniProtKB">
        <authorList>
            <consortium name="Ensembl"/>
        </authorList>
    </citation>
    <scope>IDENTIFICATION</scope>
</reference>
<dbReference type="InterPro" id="IPR038952">
    <property type="entry name" value="TOPAZ1"/>
</dbReference>
<dbReference type="PANTHER" id="PTHR35671:SF1">
    <property type="entry name" value="PROTEIN TOPAZ1"/>
    <property type="match status" value="1"/>
</dbReference>
<dbReference type="EMBL" id="AGCU01160590">
    <property type="status" value="NOT_ANNOTATED_CDS"/>
    <property type="molecule type" value="Genomic_DNA"/>
</dbReference>
<feature type="domain" description="Protein TOPAZ1" evidence="8">
    <location>
        <begin position="1"/>
        <end position="128"/>
    </location>
</feature>
<dbReference type="GO" id="GO:0048137">
    <property type="term" value="P:spermatocyte division"/>
    <property type="evidence" value="ECO:0007669"/>
    <property type="project" value="TreeGrafter"/>
</dbReference>
<evidence type="ECO:0000313" key="9">
    <source>
        <dbReference type="Ensembl" id="ENSPSIP00000004685.1"/>
    </source>
</evidence>
<name>K7F9H5_PELSI</name>
<keyword evidence="6" id="KW-0744">Spermatogenesis</keyword>
<dbReference type="EMBL" id="AGCU01160591">
    <property type="status" value="NOT_ANNOTATED_CDS"/>
    <property type="molecule type" value="Genomic_DNA"/>
</dbReference>
<dbReference type="EMBL" id="AGCU01160592">
    <property type="status" value="NOT_ANNOTATED_CDS"/>
    <property type="molecule type" value="Genomic_DNA"/>
</dbReference>